<dbReference type="Pfam" id="PF02518">
    <property type="entry name" value="HATPase_c"/>
    <property type="match status" value="1"/>
</dbReference>
<name>A0A0S4KVP8_9BACT</name>
<evidence type="ECO:0000256" key="3">
    <source>
        <dbReference type="ARBA" id="ARBA00022553"/>
    </source>
</evidence>
<dbReference type="GO" id="GO:0000160">
    <property type="term" value="P:phosphorelay signal transduction system"/>
    <property type="evidence" value="ECO:0007669"/>
    <property type="project" value="UniProtKB-KW"/>
</dbReference>
<comment type="catalytic activity">
    <reaction evidence="1">
        <text>ATP + protein L-histidine = ADP + protein N-phospho-L-histidine.</text>
        <dbReference type="EC" id="2.7.13.3"/>
    </reaction>
</comment>
<feature type="transmembrane region" description="Helical" evidence="9">
    <location>
        <begin position="36"/>
        <end position="54"/>
    </location>
</feature>
<feature type="transmembrane region" description="Helical" evidence="9">
    <location>
        <begin position="274"/>
        <end position="296"/>
    </location>
</feature>
<dbReference type="Gene3D" id="3.30.450.40">
    <property type="match status" value="1"/>
</dbReference>
<evidence type="ECO:0000256" key="7">
    <source>
        <dbReference type="ARBA" id="ARBA00022840"/>
    </source>
</evidence>
<feature type="transmembrane region" description="Helical" evidence="9">
    <location>
        <begin position="145"/>
        <end position="164"/>
    </location>
</feature>
<dbReference type="Gene3D" id="3.30.565.10">
    <property type="entry name" value="Histidine kinase-like ATPase, C-terminal domain"/>
    <property type="match status" value="1"/>
</dbReference>
<keyword evidence="3" id="KW-0597">Phosphoprotein</keyword>
<dbReference type="PRINTS" id="PR00344">
    <property type="entry name" value="BCTRLSENSOR"/>
</dbReference>
<dbReference type="InterPro" id="IPR014265">
    <property type="entry name" value="XrtA/PrsK"/>
</dbReference>
<dbReference type="SMART" id="SM00387">
    <property type="entry name" value="HATPase_c"/>
    <property type="match status" value="1"/>
</dbReference>
<evidence type="ECO:0000256" key="5">
    <source>
        <dbReference type="ARBA" id="ARBA00022741"/>
    </source>
</evidence>
<dbReference type="EMBL" id="LN885086">
    <property type="protein sequence ID" value="CUQ67421.1"/>
    <property type="molecule type" value="Genomic_DNA"/>
</dbReference>
<feature type="transmembrane region" description="Helical" evidence="9">
    <location>
        <begin position="105"/>
        <end position="125"/>
    </location>
</feature>
<dbReference type="InterPro" id="IPR036890">
    <property type="entry name" value="HATPase_C_sf"/>
</dbReference>
<gene>
    <name evidence="11" type="ORF">NITINOP_2449</name>
</gene>
<dbReference type="SMART" id="SM00065">
    <property type="entry name" value="GAF"/>
    <property type="match status" value="1"/>
</dbReference>
<evidence type="ECO:0000256" key="8">
    <source>
        <dbReference type="ARBA" id="ARBA00023012"/>
    </source>
</evidence>
<keyword evidence="5" id="KW-0547">Nucleotide-binding</keyword>
<evidence type="ECO:0000313" key="12">
    <source>
        <dbReference type="Proteomes" id="UP000066284"/>
    </source>
</evidence>
<dbReference type="KEGG" id="nio:NITINOP_2449"/>
<evidence type="ECO:0000313" key="11">
    <source>
        <dbReference type="EMBL" id="CUQ67421.1"/>
    </source>
</evidence>
<dbReference type="Proteomes" id="UP000066284">
    <property type="component" value="Chromosome 1"/>
</dbReference>
<evidence type="ECO:0000256" key="9">
    <source>
        <dbReference type="SAM" id="Phobius"/>
    </source>
</evidence>
<keyword evidence="4 11" id="KW-0808">Transferase</keyword>
<evidence type="ECO:0000259" key="10">
    <source>
        <dbReference type="PROSITE" id="PS50109"/>
    </source>
</evidence>
<dbReference type="PANTHER" id="PTHR43065">
    <property type="entry name" value="SENSOR HISTIDINE KINASE"/>
    <property type="match status" value="1"/>
</dbReference>
<feature type="transmembrane region" description="Helical" evidence="9">
    <location>
        <begin position="248"/>
        <end position="268"/>
    </location>
</feature>
<dbReference type="InterPro" id="IPR005467">
    <property type="entry name" value="His_kinase_dom"/>
</dbReference>
<evidence type="ECO:0000256" key="2">
    <source>
        <dbReference type="ARBA" id="ARBA00012438"/>
    </source>
</evidence>
<keyword evidence="9" id="KW-1133">Transmembrane helix</keyword>
<dbReference type="GO" id="GO:0004673">
    <property type="term" value="F:protein histidine kinase activity"/>
    <property type="evidence" value="ECO:0007669"/>
    <property type="project" value="UniProtKB-EC"/>
</dbReference>
<feature type="transmembrane region" description="Helical" evidence="9">
    <location>
        <begin position="207"/>
        <end position="227"/>
    </location>
</feature>
<dbReference type="STRING" id="1715989.NITINOP_2449"/>
<protein>
    <recommendedName>
        <fullName evidence="2">histidine kinase</fullName>
        <ecNumber evidence="2">2.7.13.3</ecNumber>
    </recommendedName>
</protein>
<dbReference type="AlphaFoldDB" id="A0A0S4KVP8"/>
<dbReference type="SUPFAM" id="SSF55781">
    <property type="entry name" value="GAF domain-like"/>
    <property type="match status" value="1"/>
</dbReference>
<evidence type="ECO:0000256" key="6">
    <source>
        <dbReference type="ARBA" id="ARBA00022777"/>
    </source>
</evidence>
<sequence>MEMSTAGLFLLTAFGAAAYAGGLACWLFVKRREAAFYPSLALVFTLACLANVAHGFGGQDESHELFWYRLALALELCLPGALLHAGVRFLPVSQDHAPSADLRRVLLIGLLGLSLAGLSMTDWVLVSASQPDAASLPMLGDWGQAPYIFLVLATAMALAQMERVFRSSRELTRYRLKLVIIGLAGLGGYEIYYASETLLVSMWREEHLAAFGVVSLMSSGLVTLGIARSRFKELLFNTQVSQQALMGSVTFIAVGLYLLLVGAVGAWLRRIDQPLGYELSVVVVLGALAALVALATSKTTRSEIKRFLARNFSRSKYDYRAEWLRVTQSFQGATTREAIVECLHDLLVKTFATTTIAVWTLREADQRYHQAKPADPTMPTIEATHPVIQKLMSQDDPVMLEERSGDRFEASDPFIRLKARLCSPIYVQDRLTAFVMLGTQPREERYGVDDCDLLRGICHHAGALFAHADLAEERRASAELEALHRFSVFCLHDIKNLAARLSLVAQNAERHGHDPAFQQSALRTVADTARKMTDLISKLSRQSLSSPVGEKADLMHLPSLVEEVVAPLRSDQRIALYVEGHLDVPIRGVREQIQQVLTNVVLNARQAIIERGSISIVVARSKDSAIITIDDTGRGVPATMLDRLFRPSQSSRPGGLGVGLYQCKRIIEAHGGTITLCSAEGKGTRVRIELPLADSLYKAGVGRP</sequence>
<feature type="domain" description="Histidine kinase" evidence="10">
    <location>
        <begin position="489"/>
        <end position="694"/>
    </location>
</feature>
<feature type="transmembrane region" description="Helical" evidence="9">
    <location>
        <begin position="6"/>
        <end position="29"/>
    </location>
</feature>
<keyword evidence="8" id="KW-0902">Two-component regulatory system</keyword>
<reference evidence="12" key="1">
    <citation type="submission" date="2015-09" db="EMBL/GenBank/DDBJ databases">
        <authorList>
            <person name="Daims H."/>
        </authorList>
    </citation>
    <scope>NUCLEOTIDE SEQUENCE [LARGE SCALE GENOMIC DNA]</scope>
</reference>
<keyword evidence="9" id="KW-0472">Membrane</keyword>
<dbReference type="PANTHER" id="PTHR43065:SF10">
    <property type="entry name" value="PEROXIDE STRESS-ACTIVATED HISTIDINE KINASE MAK3"/>
    <property type="match status" value="1"/>
</dbReference>
<dbReference type="NCBIfam" id="TIGR02916">
    <property type="entry name" value="PEP_his_kin"/>
    <property type="match status" value="1"/>
</dbReference>
<dbReference type="EC" id="2.7.13.3" evidence="2"/>
<feature type="transmembrane region" description="Helical" evidence="9">
    <location>
        <begin position="66"/>
        <end position="85"/>
    </location>
</feature>
<accession>A0A0S4KVP8</accession>
<evidence type="ECO:0000256" key="1">
    <source>
        <dbReference type="ARBA" id="ARBA00000085"/>
    </source>
</evidence>
<dbReference type="InterPro" id="IPR004358">
    <property type="entry name" value="Sig_transdc_His_kin-like_C"/>
</dbReference>
<keyword evidence="6 11" id="KW-0418">Kinase</keyword>
<keyword evidence="7" id="KW-0067">ATP-binding</keyword>
<dbReference type="InterPro" id="IPR003018">
    <property type="entry name" value="GAF"/>
</dbReference>
<keyword evidence="9" id="KW-0812">Transmembrane</keyword>
<dbReference type="InterPro" id="IPR003594">
    <property type="entry name" value="HATPase_dom"/>
</dbReference>
<organism evidence="11 12">
    <name type="scientific">Candidatus Nitrospira inopinata</name>
    <dbReference type="NCBI Taxonomy" id="1715989"/>
    <lineage>
        <taxon>Bacteria</taxon>
        <taxon>Pseudomonadati</taxon>
        <taxon>Nitrospirota</taxon>
        <taxon>Nitrospiria</taxon>
        <taxon>Nitrospirales</taxon>
        <taxon>Nitrospiraceae</taxon>
        <taxon>Nitrospira</taxon>
    </lineage>
</organism>
<proteinExistence type="predicted"/>
<dbReference type="PROSITE" id="PS50109">
    <property type="entry name" value="HIS_KIN"/>
    <property type="match status" value="1"/>
</dbReference>
<evidence type="ECO:0000256" key="4">
    <source>
        <dbReference type="ARBA" id="ARBA00022679"/>
    </source>
</evidence>
<dbReference type="SUPFAM" id="SSF55874">
    <property type="entry name" value="ATPase domain of HSP90 chaperone/DNA topoisomerase II/histidine kinase"/>
    <property type="match status" value="1"/>
</dbReference>
<dbReference type="InterPro" id="IPR029016">
    <property type="entry name" value="GAF-like_dom_sf"/>
</dbReference>
<dbReference type="GO" id="GO:0005524">
    <property type="term" value="F:ATP binding"/>
    <property type="evidence" value="ECO:0007669"/>
    <property type="project" value="UniProtKB-KW"/>
</dbReference>
<keyword evidence="12" id="KW-1185">Reference proteome</keyword>